<feature type="compositionally biased region" description="Polar residues" evidence="1">
    <location>
        <begin position="105"/>
        <end position="116"/>
    </location>
</feature>
<dbReference type="WBParaSite" id="Csp11.Scaffold630.g17316.t1">
    <property type="protein sequence ID" value="Csp11.Scaffold630.g17316.t1"/>
    <property type="gene ID" value="Csp11.Scaffold630.g17316"/>
</dbReference>
<dbReference type="AlphaFoldDB" id="A0A1I7UM14"/>
<name>A0A1I7UM14_9PELO</name>
<keyword evidence="3" id="KW-1185">Reference proteome</keyword>
<sequence length="116" mass="12644">MLVIPGMNRIPNEKFLVLLPLLLIFIVVFCCICGLFQVFIFMILLCVRYLIGAGEEEECFRENRNSGSSGSRREEDSSDTRMIGSSQADSTEGSGGNGTPRSRKSMISSPNGTGSV</sequence>
<reference evidence="4" key="1">
    <citation type="submission" date="2016-11" db="UniProtKB">
        <authorList>
            <consortium name="WormBaseParasite"/>
        </authorList>
    </citation>
    <scope>IDENTIFICATION</scope>
</reference>
<evidence type="ECO:0000313" key="4">
    <source>
        <dbReference type="WBParaSite" id="Csp11.Scaffold630.g17316.t1"/>
    </source>
</evidence>
<keyword evidence="2" id="KW-0812">Transmembrane</keyword>
<dbReference type="Proteomes" id="UP000095282">
    <property type="component" value="Unplaced"/>
</dbReference>
<feature type="transmembrane region" description="Helical" evidence="2">
    <location>
        <begin position="15"/>
        <end position="47"/>
    </location>
</feature>
<accession>A0A1I7UM14</accession>
<keyword evidence="2" id="KW-1133">Transmembrane helix</keyword>
<feature type="region of interest" description="Disordered" evidence="1">
    <location>
        <begin position="59"/>
        <end position="116"/>
    </location>
</feature>
<protein>
    <submittedName>
        <fullName evidence="4">Uncharacterized protein</fullName>
    </submittedName>
</protein>
<evidence type="ECO:0000256" key="1">
    <source>
        <dbReference type="SAM" id="MobiDB-lite"/>
    </source>
</evidence>
<keyword evidence="2" id="KW-0472">Membrane</keyword>
<evidence type="ECO:0000256" key="2">
    <source>
        <dbReference type="SAM" id="Phobius"/>
    </source>
</evidence>
<dbReference type="eggNOG" id="ENOG502TIJE">
    <property type="taxonomic scope" value="Eukaryota"/>
</dbReference>
<organism evidence="3 4">
    <name type="scientific">Caenorhabditis tropicalis</name>
    <dbReference type="NCBI Taxonomy" id="1561998"/>
    <lineage>
        <taxon>Eukaryota</taxon>
        <taxon>Metazoa</taxon>
        <taxon>Ecdysozoa</taxon>
        <taxon>Nematoda</taxon>
        <taxon>Chromadorea</taxon>
        <taxon>Rhabditida</taxon>
        <taxon>Rhabditina</taxon>
        <taxon>Rhabditomorpha</taxon>
        <taxon>Rhabditoidea</taxon>
        <taxon>Rhabditidae</taxon>
        <taxon>Peloderinae</taxon>
        <taxon>Caenorhabditis</taxon>
    </lineage>
</organism>
<proteinExistence type="predicted"/>
<feature type="compositionally biased region" description="Polar residues" evidence="1">
    <location>
        <begin position="83"/>
        <end position="92"/>
    </location>
</feature>
<evidence type="ECO:0000313" key="3">
    <source>
        <dbReference type="Proteomes" id="UP000095282"/>
    </source>
</evidence>